<gene>
    <name evidence="2" type="ORF">S01H1_76937</name>
</gene>
<feature type="region of interest" description="Disordered" evidence="1">
    <location>
        <begin position="31"/>
        <end position="50"/>
    </location>
</feature>
<comment type="caution">
    <text evidence="2">The sequence shown here is derived from an EMBL/GenBank/DDBJ whole genome shotgun (WGS) entry which is preliminary data.</text>
</comment>
<feature type="non-terminal residue" evidence="2">
    <location>
        <position position="1"/>
    </location>
</feature>
<dbReference type="AlphaFoldDB" id="X0YGK8"/>
<reference evidence="2" key="1">
    <citation type="journal article" date="2014" name="Front. Microbiol.">
        <title>High frequency of phylogenetically diverse reductive dehalogenase-homologous genes in deep subseafloor sedimentary metagenomes.</title>
        <authorList>
            <person name="Kawai M."/>
            <person name="Futagami T."/>
            <person name="Toyoda A."/>
            <person name="Takaki Y."/>
            <person name="Nishi S."/>
            <person name="Hori S."/>
            <person name="Arai W."/>
            <person name="Tsubouchi T."/>
            <person name="Morono Y."/>
            <person name="Uchiyama I."/>
            <person name="Ito T."/>
            <person name="Fujiyama A."/>
            <person name="Inagaki F."/>
            <person name="Takami H."/>
        </authorList>
    </citation>
    <scope>NUCLEOTIDE SEQUENCE</scope>
    <source>
        <strain evidence="2">Expedition CK06-06</strain>
    </source>
</reference>
<dbReference type="EMBL" id="BARS01051685">
    <property type="protein sequence ID" value="GAG47768.1"/>
    <property type="molecule type" value="Genomic_DNA"/>
</dbReference>
<organism evidence="2">
    <name type="scientific">marine sediment metagenome</name>
    <dbReference type="NCBI Taxonomy" id="412755"/>
    <lineage>
        <taxon>unclassified sequences</taxon>
        <taxon>metagenomes</taxon>
        <taxon>ecological metagenomes</taxon>
    </lineage>
</organism>
<feature type="region of interest" description="Disordered" evidence="1">
    <location>
        <begin position="1"/>
        <end position="20"/>
    </location>
</feature>
<accession>X0YGK8</accession>
<name>X0YGK8_9ZZZZ</name>
<protein>
    <submittedName>
        <fullName evidence="2">Uncharacterized protein</fullName>
    </submittedName>
</protein>
<evidence type="ECO:0000313" key="2">
    <source>
        <dbReference type="EMBL" id="GAG47768.1"/>
    </source>
</evidence>
<proteinExistence type="predicted"/>
<sequence length="50" mass="5367">PFSYSRYGHPEDAAMLPDGPPAYEIEFEVVSESRAGSGPNQSVERPPSAS</sequence>
<evidence type="ECO:0000256" key="1">
    <source>
        <dbReference type="SAM" id="MobiDB-lite"/>
    </source>
</evidence>